<reference evidence="1 2" key="1">
    <citation type="submission" date="2013-11" db="EMBL/GenBank/DDBJ databases">
        <title>Opisthorchis viverrini - life in the bile duct.</title>
        <authorList>
            <person name="Young N.D."/>
            <person name="Nagarajan N."/>
            <person name="Lin S.J."/>
            <person name="Korhonen P.K."/>
            <person name="Jex A.R."/>
            <person name="Hall R.S."/>
            <person name="Safavi-Hemami H."/>
            <person name="Kaewkong W."/>
            <person name="Bertrand D."/>
            <person name="Gao S."/>
            <person name="Seet Q."/>
            <person name="Wongkham S."/>
            <person name="Teh B.T."/>
            <person name="Wongkham C."/>
            <person name="Intapan P.M."/>
            <person name="Maleewong W."/>
            <person name="Yang X."/>
            <person name="Hu M."/>
            <person name="Wang Z."/>
            <person name="Hofmann A."/>
            <person name="Sternberg P.W."/>
            <person name="Tan P."/>
            <person name="Wang J."/>
            <person name="Gasser R.B."/>
        </authorList>
    </citation>
    <scope>NUCLEOTIDE SEQUENCE [LARGE SCALE GENOMIC DNA]</scope>
</reference>
<evidence type="ECO:0000313" key="2">
    <source>
        <dbReference type="Proteomes" id="UP000054324"/>
    </source>
</evidence>
<dbReference type="EMBL" id="KL597402">
    <property type="protein sequence ID" value="KER18985.1"/>
    <property type="molecule type" value="Genomic_DNA"/>
</dbReference>
<sequence>MAYKVLRKQFDNGELVQRSEIAKSVVAQAMKGGFLSSACISARVTCDQQYTMDRCLTDHALHFFAKGSVTENSFEEMGAYSCSYSGVPLTGERFVTKGRPACSLALFRVGTIQYTGFQGFKKIVFEVGLAEASSTVATNYQSCQSKSNMEIGYSQWGAIE</sequence>
<protein>
    <submittedName>
        <fullName evidence="1">Uncharacterized protein</fullName>
    </submittedName>
</protein>
<accession>A0A074Z6X3</accession>
<dbReference type="CTD" id="20326235"/>
<organism evidence="1 2">
    <name type="scientific">Opisthorchis viverrini</name>
    <name type="common">Southeast Asian liver fluke</name>
    <dbReference type="NCBI Taxonomy" id="6198"/>
    <lineage>
        <taxon>Eukaryota</taxon>
        <taxon>Metazoa</taxon>
        <taxon>Spiralia</taxon>
        <taxon>Lophotrochozoa</taxon>
        <taxon>Platyhelminthes</taxon>
        <taxon>Trematoda</taxon>
        <taxon>Digenea</taxon>
        <taxon>Opisthorchiida</taxon>
        <taxon>Opisthorchiata</taxon>
        <taxon>Opisthorchiidae</taxon>
        <taxon>Opisthorchis</taxon>
    </lineage>
</organism>
<dbReference type="Proteomes" id="UP000054324">
    <property type="component" value="Unassembled WGS sequence"/>
</dbReference>
<dbReference type="KEGG" id="ovi:T265_12067"/>
<keyword evidence="2" id="KW-1185">Reference proteome</keyword>
<name>A0A074Z6X3_OPIVI</name>
<dbReference type="AlphaFoldDB" id="A0A074Z6X3"/>
<dbReference type="GeneID" id="20326235"/>
<evidence type="ECO:0000313" key="1">
    <source>
        <dbReference type="EMBL" id="KER18985.1"/>
    </source>
</evidence>
<gene>
    <name evidence="1" type="ORF">T265_12067</name>
</gene>
<proteinExistence type="predicted"/>
<dbReference type="RefSeq" id="XP_009177267.1">
    <property type="nucleotide sequence ID" value="XM_009179003.1"/>
</dbReference>